<protein>
    <submittedName>
        <fullName evidence="3">Uncharacterized protein</fullName>
    </submittedName>
</protein>
<evidence type="ECO:0000256" key="1">
    <source>
        <dbReference type="SAM" id="MobiDB-lite"/>
    </source>
</evidence>
<organism evidence="2 3">
    <name type="scientific">Meloidogyne javanica</name>
    <name type="common">Root-knot nematode worm</name>
    <dbReference type="NCBI Taxonomy" id="6303"/>
    <lineage>
        <taxon>Eukaryota</taxon>
        <taxon>Metazoa</taxon>
        <taxon>Ecdysozoa</taxon>
        <taxon>Nematoda</taxon>
        <taxon>Chromadorea</taxon>
        <taxon>Rhabditida</taxon>
        <taxon>Tylenchina</taxon>
        <taxon>Tylenchomorpha</taxon>
        <taxon>Tylenchoidea</taxon>
        <taxon>Meloidogynidae</taxon>
        <taxon>Meloidogyninae</taxon>
        <taxon>Meloidogyne</taxon>
        <taxon>Meloidogyne incognita group</taxon>
    </lineage>
</organism>
<dbReference type="AlphaFoldDB" id="A0A915MHQ3"/>
<proteinExistence type="predicted"/>
<feature type="compositionally biased region" description="Pro residues" evidence="1">
    <location>
        <begin position="1"/>
        <end position="12"/>
    </location>
</feature>
<feature type="region of interest" description="Disordered" evidence="1">
    <location>
        <begin position="1"/>
        <end position="37"/>
    </location>
</feature>
<dbReference type="Proteomes" id="UP000887561">
    <property type="component" value="Unplaced"/>
</dbReference>
<feature type="compositionally biased region" description="Low complexity" evidence="1">
    <location>
        <begin position="13"/>
        <end position="31"/>
    </location>
</feature>
<accession>A0A915MHQ3</accession>
<dbReference type="WBParaSite" id="scaffold41491_cov315.g23863">
    <property type="protein sequence ID" value="scaffold41491_cov315.g23863"/>
    <property type="gene ID" value="scaffold41491_cov315.g23863"/>
</dbReference>
<keyword evidence="2" id="KW-1185">Reference proteome</keyword>
<name>A0A915MHQ3_MELJA</name>
<sequence>MTTPSQTPPTAPPLQNDLQQQQQNLGGNNNNIVNGAGDIQPRRFYSLFDPDSRGFYLGE</sequence>
<reference evidence="3" key="1">
    <citation type="submission" date="2022-11" db="UniProtKB">
        <authorList>
            <consortium name="WormBaseParasite"/>
        </authorList>
    </citation>
    <scope>IDENTIFICATION</scope>
</reference>
<evidence type="ECO:0000313" key="3">
    <source>
        <dbReference type="WBParaSite" id="scaffold41491_cov315.g23863"/>
    </source>
</evidence>
<evidence type="ECO:0000313" key="2">
    <source>
        <dbReference type="Proteomes" id="UP000887561"/>
    </source>
</evidence>